<protein>
    <submittedName>
        <fullName evidence="6">tRNA (Adenosine(37)-N6)-dimethylallyltransferase</fullName>
        <ecNumber evidence="6">2.5.1.75</ecNumber>
    </submittedName>
</protein>
<accession>A0ABV6C5Q7</accession>
<dbReference type="RefSeq" id="WP_377790772.1">
    <property type="nucleotide sequence ID" value="NZ_JBHLYQ010000226.1"/>
</dbReference>
<feature type="region of interest" description="Disordered" evidence="5">
    <location>
        <begin position="1"/>
        <end position="28"/>
    </location>
</feature>
<feature type="non-terminal residue" evidence="6">
    <location>
        <position position="168"/>
    </location>
</feature>
<keyword evidence="3" id="KW-0547">Nucleotide-binding</keyword>
<keyword evidence="4" id="KW-0067">ATP-binding</keyword>
<evidence type="ECO:0000256" key="4">
    <source>
        <dbReference type="ARBA" id="ARBA00022840"/>
    </source>
</evidence>
<dbReference type="SUPFAM" id="SSF52540">
    <property type="entry name" value="P-loop containing nucleoside triphosphate hydrolases"/>
    <property type="match status" value="1"/>
</dbReference>
<dbReference type="PANTHER" id="PTHR11088:SF60">
    <property type="entry name" value="TRNA DIMETHYLALLYLTRANSFERASE"/>
    <property type="match status" value="1"/>
</dbReference>
<sequence length="168" mass="17389">MSSIALPVASSREPGPPTRPGPGDRAPVGAGHLALVGCTASGKTALALALAERRPDVEVVSVDSMAVYRGMDVATAKPSAAERLRVPHHLVDVADPDEEYTVARFRAEALAAVAAIERRGHRALLVGGTGLYLRALVDDLQLPGRYPALAEELWAETADPAGLAAALG</sequence>
<comment type="similarity">
    <text evidence="1">Belongs to the IPP transferase family.</text>
</comment>
<evidence type="ECO:0000313" key="6">
    <source>
        <dbReference type="EMBL" id="MFC0083035.1"/>
    </source>
</evidence>
<evidence type="ECO:0000256" key="5">
    <source>
        <dbReference type="SAM" id="MobiDB-lite"/>
    </source>
</evidence>
<dbReference type="EC" id="2.5.1.75" evidence="6"/>
<evidence type="ECO:0000256" key="1">
    <source>
        <dbReference type="ARBA" id="ARBA00005842"/>
    </source>
</evidence>
<dbReference type="EMBL" id="JBHLYQ010000226">
    <property type="protein sequence ID" value="MFC0083035.1"/>
    <property type="molecule type" value="Genomic_DNA"/>
</dbReference>
<organism evidence="6 7">
    <name type="scientific">Aciditerrimonas ferrireducens</name>
    <dbReference type="NCBI Taxonomy" id="667306"/>
    <lineage>
        <taxon>Bacteria</taxon>
        <taxon>Bacillati</taxon>
        <taxon>Actinomycetota</taxon>
        <taxon>Acidimicrobiia</taxon>
        <taxon>Acidimicrobiales</taxon>
        <taxon>Acidimicrobiaceae</taxon>
        <taxon>Aciditerrimonas</taxon>
    </lineage>
</organism>
<comment type="caution">
    <text evidence="6">The sequence shown here is derived from an EMBL/GenBank/DDBJ whole genome shotgun (WGS) entry which is preliminary data.</text>
</comment>
<gene>
    <name evidence="6" type="ORF">ACFFRE_12945</name>
</gene>
<dbReference type="InterPro" id="IPR039657">
    <property type="entry name" value="Dimethylallyltransferase"/>
</dbReference>
<proteinExistence type="inferred from homology"/>
<dbReference type="Gene3D" id="3.40.50.300">
    <property type="entry name" value="P-loop containing nucleotide triphosphate hydrolases"/>
    <property type="match status" value="1"/>
</dbReference>
<evidence type="ECO:0000256" key="2">
    <source>
        <dbReference type="ARBA" id="ARBA00022679"/>
    </source>
</evidence>
<evidence type="ECO:0000256" key="3">
    <source>
        <dbReference type="ARBA" id="ARBA00022741"/>
    </source>
</evidence>
<dbReference type="Pfam" id="PF01715">
    <property type="entry name" value="IPPT"/>
    <property type="match status" value="1"/>
</dbReference>
<dbReference type="GO" id="GO:0052381">
    <property type="term" value="F:tRNA dimethylallyltransferase activity"/>
    <property type="evidence" value="ECO:0007669"/>
    <property type="project" value="UniProtKB-EC"/>
</dbReference>
<dbReference type="PANTHER" id="PTHR11088">
    <property type="entry name" value="TRNA DIMETHYLALLYLTRANSFERASE"/>
    <property type="match status" value="1"/>
</dbReference>
<reference evidence="6 7" key="1">
    <citation type="submission" date="2024-09" db="EMBL/GenBank/DDBJ databases">
        <authorList>
            <person name="Sun Q."/>
            <person name="Mori K."/>
        </authorList>
    </citation>
    <scope>NUCLEOTIDE SEQUENCE [LARGE SCALE GENOMIC DNA]</scope>
    <source>
        <strain evidence="6 7">JCM 15389</strain>
    </source>
</reference>
<keyword evidence="7" id="KW-1185">Reference proteome</keyword>
<evidence type="ECO:0000313" key="7">
    <source>
        <dbReference type="Proteomes" id="UP001589788"/>
    </source>
</evidence>
<dbReference type="InterPro" id="IPR027417">
    <property type="entry name" value="P-loop_NTPase"/>
</dbReference>
<keyword evidence="2 6" id="KW-0808">Transferase</keyword>
<dbReference type="Proteomes" id="UP001589788">
    <property type="component" value="Unassembled WGS sequence"/>
</dbReference>
<name>A0ABV6C5Q7_9ACTN</name>